<dbReference type="SUPFAM" id="SSF50249">
    <property type="entry name" value="Nucleic acid-binding proteins"/>
    <property type="match status" value="1"/>
</dbReference>
<dbReference type="Proteomes" id="UP000515928">
    <property type="component" value="Chromosome"/>
</dbReference>
<dbReference type="Pfam" id="PF02565">
    <property type="entry name" value="RecO_C"/>
    <property type="match status" value="1"/>
</dbReference>
<dbReference type="InterPro" id="IPR022572">
    <property type="entry name" value="DNA_rep/recomb_RecO_N"/>
</dbReference>
<dbReference type="AlphaFoldDB" id="A0A7G9RXW2"/>
<keyword evidence="5 7" id="KW-0234">DNA repair</keyword>
<gene>
    <name evidence="7 9" type="primary">recO</name>
    <name evidence="9" type="ORF">H9L01_08680</name>
</gene>
<comment type="similarity">
    <text evidence="1 7">Belongs to the RecO family.</text>
</comment>
<proteinExistence type="inferred from homology"/>
<evidence type="ECO:0000256" key="7">
    <source>
        <dbReference type="HAMAP-Rule" id="MF_00201"/>
    </source>
</evidence>
<dbReference type="GO" id="GO:0043590">
    <property type="term" value="C:bacterial nucleoid"/>
    <property type="evidence" value="ECO:0007669"/>
    <property type="project" value="TreeGrafter"/>
</dbReference>
<dbReference type="Gene3D" id="2.40.50.140">
    <property type="entry name" value="Nucleic acid-binding proteins"/>
    <property type="match status" value="1"/>
</dbReference>
<evidence type="ECO:0000256" key="4">
    <source>
        <dbReference type="ARBA" id="ARBA00023172"/>
    </source>
</evidence>
<reference evidence="9 10" key="1">
    <citation type="submission" date="2020-08" db="EMBL/GenBank/DDBJ databases">
        <title>Genome sequence of Erysipelothrix inopinata DSM 15511T.</title>
        <authorList>
            <person name="Hyun D.-W."/>
            <person name="Bae J.-W."/>
        </authorList>
    </citation>
    <scope>NUCLEOTIDE SEQUENCE [LARGE SCALE GENOMIC DNA]</scope>
    <source>
        <strain evidence="9 10">DSM 15511</strain>
    </source>
</reference>
<evidence type="ECO:0000256" key="3">
    <source>
        <dbReference type="ARBA" id="ARBA00022763"/>
    </source>
</evidence>
<dbReference type="Gene3D" id="1.20.1440.120">
    <property type="entry name" value="Recombination protein O, C-terminal domain"/>
    <property type="match status" value="1"/>
</dbReference>
<evidence type="ECO:0000256" key="2">
    <source>
        <dbReference type="ARBA" id="ARBA00021310"/>
    </source>
</evidence>
<dbReference type="InterPro" id="IPR037278">
    <property type="entry name" value="ARFGAP/RecO"/>
</dbReference>
<dbReference type="EMBL" id="CP060715">
    <property type="protein sequence ID" value="QNN60437.1"/>
    <property type="molecule type" value="Genomic_DNA"/>
</dbReference>
<protein>
    <recommendedName>
        <fullName evidence="2 7">DNA repair protein RecO</fullName>
    </recommendedName>
    <alternativeName>
        <fullName evidence="6 7">Recombination protein O</fullName>
    </alternativeName>
</protein>
<sequence>MNPDCGYVLAVVPYREHDAMITFLSENHGLMRLILPGYYKPKSKQGKLGLEYSYVKYESKFNDNQLNRITGGELLDGYLTRRSDFDWLLYSSCLSEITIRCYDEEYHDLFYAMFAKGLRDTSQVITLIELVKNIIEIQGITPDVTGCVICGSSLISQFSVEQGGYLCQQHVRNHRHNQKELLIALKGLFTRESIRDYLEEIDAKQVLSVLIDYLEYHGDYKFNSWKLISNV</sequence>
<organism evidence="9 10">
    <name type="scientific">Erysipelothrix inopinata</name>
    <dbReference type="NCBI Taxonomy" id="225084"/>
    <lineage>
        <taxon>Bacteria</taxon>
        <taxon>Bacillati</taxon>
        <taxon>Bacillota</taxon>
        <taxon>Erysipelotrichia</taxon>
        <taxon>Erysipelotrichales</taxon>
        <taxon>Erysipelotrichaceae</taxon>
        <taxon>Erysipelothrix</taxon>
    </lineage>
</organism>
<dbReference type="InterPro" id="IPR012340">
    <property type="entry name" value="NA-bd_OB-fold"/>
</dbReference>
<dbReference type="InterPro" id="IPR042242">
    <property type="entry name" value="RecO_C"/>
</dbReference>
<comment type="function">
    <text evidence="7">Involved in DNA repair and RecF pathway recombination.</text>
</comment>
<accession>A0A7G9RXW2</accession>
<keyword evidence="3 7" id="KW-0227">DNA damage</keyword>
<dbReference type="SUPFAM" id="SSF57863">
    <property type="entry name" value="ArfGap/RecO-like zinc finger"/>
    <property type="match status" value="1"/>
</dbReference>
<dbReference type="PANTHER" id="PTHR33991">
    <property type="entry name" value="DNA REPAIR PROTEIN RECO"/>
    <property type="match status" value="1"/>
</dbReference>
<dbReference type="GO" id="GO:0006302">
    <property type="term" value="P:double-strand break repair"/>
    <property type="evidence" value="ECO:0007669"/>
    <property type="project" value="TreeGrafter"/>
</dbReference>
<evidence type="ECO:0000259" key="8">
    <source>
        <dbReference type="Pfam" id="PF11967"/>
    </source>
</evidence>
<dbReference type="HAMAP" id="MF_00201">
    <property type="entry name" value="RecO"/>
    <property type="match status" value="1"/>
</dbReference>
<evidence type="ECO:0000313" key="9">
    <source>
        <dbReference type="EMBL" id="QNN60437.1"/>
    </source>
</evidence>
<dbReference type="PANTHER" id="PTHR33991:SF1">
    <property type="entry name" value="DNA REPAIR PROTEIN RECO"/>
    <property type="match status" value="1"/>
</dbReference>
<dbReference type="InterPro" id="IPR003717">
    <property type="entry name" value="RecO"/>
</dbReference>
<evidence type="ECO:0000313" key="10">
    <source>
        <dbReference type="Proteomes" id="UP000515928"/>
    </source>
</evidence>
<name>A0A7G9RXW2_9FIRM</name>
<keyword evidence="10" id="KW-1185">Reference proteome</keyword>
<evidence type="ECO:0000256" key="1">
    <source>
        <dbReference type="ARBA" id="ARBA00007452"/>
    </source>
</evidence>
<dbReference type="RefSeq" id="WP_187533566.1">
    <property type="nucleotide sequence ID" value="NZ_CBCSHU010000004.1"/>
</dbReference>
<dbReference type="GO" id="GO:0006310">
    <property type="term" value="P:DNA recombination"/>
    <property type="evidence" value="ECO:0007669"/>
    <property type="project" value="UniProtKB-UniRule"/>
</dbReference>
<dbReference type="NCBIfam" id="TIGR00613">
    <property type="entry name" value="reco"/>
    <property type="match status" value="1"/>
</dbReference>
<feature type="domain" description="DNA replication/recombination mediator RecO N-terminal" evidence="8">
    <location>
        <begin position="6"/>
        <end position="78"/>
    </location>
</feature>
<evidence type="ECO:0000256" key="6">
    <source>
        <dbReference type="ARBA" id="ARBA00033409"/>
    </source>
</evidence>
<evidence type="ECO:0000256" key="5">
    <source>
        <dbReference type="ARBA" id="ARBA00023204"/>
    </source>
</evidence>
<keyword evidence="4 7" id="KW-0233">DNA recombination</keyword>
<dbReference type="Pfam" id="PF11967">
    <property type="entry name" value="RecO_N"/>
    <property type="match status" value="1"/>
</dbReference>
<dbReference type="KEGG" id="eio:H9L01_08680"/>